<protein>
    <recommendedName>
        <fullName evidence="5">Aldehyde oxidase GLOX</fullName>
    </recommendedName>
    <alternativeName>
        <fullName evidence="6">Glyoxal oxidase</fullName>
    </alternativeName>
</protein>
<evidence type="ECO:0000256" key="5">
    <source>
        <dbReference type="ARBA" id="ARBA00073112"/>
    </source>
</evidence>
<dbReference type="PANTHER" id="PTHR32208:SF21">
    <property type="entry name" value="LOW QUALITY PROTEIN: ALDEHYDE OXIDASE GLOX-LIKE"/>
    <property type="match status" value="1"/>
</dbReference>
<dbReference type="InterPro" id="IPR013783">
    <property type="entry name" value="Ig-like_fold"/>
</dbReference>
<evidence type="ECO:0000256" key="4">
    <source>
        <dbReference type="ARBA" id="ARBA00023002"/>
    </source>
</evidence>
<gene>
    <name evidence="10" type="ORF">AMTR_s00165p00057230</name>
</gene>
<dbReference type="Pfam" id="PF07250">
    <property type="entry name" value="Glyoxal_oxid_N"/>
    <property type="match status" value="1"/>
</dbReference>
<feature type="domain" description="Galactose oxidase-like Early set" evidence="9">
    <location>
        <begin position="431"/>
        <end position="541"/>
    </location>
</feature>
<evidence type="ECO:0000259" key="8">
    <source>
        <dbReference type="Pfam" id="PF07250"/>
    </source>
</evidence>
<dbReference type="GO" id="GO:0005737">
    <property type="term" value="C:cytoplasm"/>
    <property type="evidence" value="ECO:0007669"/>
    <property type="project" value="EnsemblPlants"/>
</dbReference>
<feature type="domain" description="Glyoxal oxidase N-terminal" evidence="8">
    <location>
        <begin position="39"/>
        <end position="422"/>
    </location>
</feature>
<dbReference type="InterPro" id="IPR037293">
    <property type="entry name" value="Gal_Oxidase_central_sf"/>
</dbReference>
<feature type="chain" id="PRO_5004807859" description="Aldehyde oxidase GLOX" evidence="7">
    <location>
        <begin position="22"/>
        <end position="544"/>
    </location>
</feature>
<name>W1PVA0_AMBTC</name>
<dbReference type="InterPro" id="IPR015202">
    <property type="entry name" value="GO-like_E_set"/>
</dbReference>
<dbReference type="KEGG" id="atr:18440222"/>
<accession>W1PVA0</accession>
<evidence type="ECO:0000313" key="10">
    <source>
        <dbReference type="EMBL" id="ERN12018.1"/>
    </source>
</evidence>
<evidence type="ECO:0000256" key="2">
    <source>
        <dbReference type="ARBA" id="ARBA00022525"/>
    </source>
</evidence>
<dbReference type="FunFam" id="2.130.10.80:FF:000001">
    <property type="entry name" value="Aldehyde oxidase GLOX"/>
    <property type="match status" value="1"/>
</dbReference>
<dbReference type="InterPro" id="IPR011043">
    <property type="entry name" value="Gal_Oxase/kelch_b-propeller"/>
</dbReference>
<evidence type="ECO:0000256" key="3">
    <source>
        <dbReference type="ARBA" id="ARBA00022729"/>
    </source>
</evidence>
<keyword evidence="3 7" id="KW-0732">Signal</keyword>
<dbReference type="Gramene" id="ERN12018">
    <property type="protein sequence ID" value="ERN12018"/>
    <property type="gene ID" value="AMTR_s00165p00057230"/>
</dbReference>
<keyword evidence="2" id="KW-0964">Secreted</keyword>
<reference evidence="11" key="1">
    <citation type="journal article" date="2013" name="Science">
        <title>The Amborella genome and the evolution of flowering plants.</title>
        <authorList>
            <consortium name="Amborella Genome Project"/>
        </authorList>
    </citation>
    <scope>NUCLEOTIDE SEQUENCE [LARGE SCALE GENOMIC DNA]</scope>
</reference>
<dbReference type="HOGENOM" id="CLU_009630_0_0_1"/>
<dbReference type="EMBL" id="KI392640">
    <property type="protein sequence ID" value="ERN12018.1"/>
    <property type="molecule type" value="Genomic_DNA"/>
</dbReference>
<feature type="signal peptide" evidence="7">
    <location>
        <begin position="1"/>
        <end position="21"/>
    </location>
</feature>
<dbReference type="OrthoDB" id="2019572at2759"/>
<evidence type="ECO:0000259" key="9">
    <source>
        <dbReference type="Pfam" id="PF09118"/>
    </source>
</evidence>
<sequence>MASITLFLFSVISSFIFTSNGDLPGKWELLLQNAGISSMHTAVTRFGTVVLLDRTNIGPTKLKLPRGNCRYDPRDATLKLDCYAHSAIFDPASNQIRPLKILTDTWCSSGGFLPNGTLLQTGGDLDGNRKVRLFEPCSSGSYCDWMEIPDYDLAVGRWYSTNQILPEGHVIIVGGRGTHTVEFYPPNMGTITELPFLLEAEDAQMDNLYPYVHLLPNGRLFIFANTKSILYDYNLNRVVHVYPELQGGPRNYPSAGSSAMLALTPDNEHSTAEVVVCGGATYGAFIQQSTDAPANGSCGRIVATDLEATWQMEEMPFVRIMGDMVMLPTGHLLIINGAQAGSQGFNLASSPCLNPVLYRPEMDAGLRFMTLNPATVPRMYHSTAVLLPDGRILTAGSNPNYFYSFKGDFPTELRIEAFSPEYLSPDRQNLRPVISKTPSVIRYSEQFEVQIKVPLPVVEVVEINFASAPFATHSFSQGQRLVKLSVSSAHPSISGAISADSGGYTYTISCTAPPNGAVAPPSYYMMFAVNQGVPSVASWIHLIN</sequence>
<organism evidence="10 11">
    <name type="scientific">Amborella trichopoda</name>
    <dbReference type="NCBI Taxonomy" id="13333"/>
    <lineage>
        <taxon>Eukaryota</taxon>
        <taxon>Viridiplantae</taxon>
        <taxon>Streptophyta</taxon>
        <taxon>Embryophyta</taxon>
        <taxon>Tracheophyta</taxon>
        <taxon>Spermatophyta</taxon>
        <taxon>Magnoliopsida</taxon>
        <taxon>Amborellales</taxon>
        <taxon>Amborellaceae</taxon>
        <taxon>Amborella</taxon>
    </lineage>
</organism>
<dbReference type="SUPFAM" id="SSF81296">
    <property type="entry name" value="E set domains"/>
    <property type="match status" value="1"/>
</dbReference>
<dbReference type="Gene3D" id="2.60.40.10">
    <property type="entry name" value="Immunoglobulins"/>
    <property type="match status" value="1"/>
</dbReference>
<evidence type="ECO:0000256" key="6">
    <source>
        <dbReference type="ARBA" id="ARBA00077505"/>
    </source>
</evidence>
<dbReference type="GO" id="GO:0005615">
    <property type="term" value="C:extracellular space"/>
    <property type="evidence" value="ECO:0007669"/>
    <property type="project" value="UniProtKB-ARBA"/>
</dbReference>
<proteinExistence type="predicted"/>
<evidence type="ECO:0000256" key="1">
    <source>
        <dbReference type="ARBA" id="ARBA00004613"/>
    </source>
</evidence>
<dbReference type="CDD" id="cd02851">
    <property type="entry name" value="E_set_GO_C"/>
    <property type="match status" value="1"/>
</dbReference>
<keyword evidence="4" id="KW-0560">Oxidoreductase</keyword>
<dbReference type="OMA" id="PDPVWEM"/>
<dbReference type="PANTHER" id="PTHR32208">
    <property type="entry name" value="SECRETED PROTEIN-RELATED"/>
    <property type="match status" value="1"/>
</dbReference>
<evidence type="ECO:0000256" key="7">
    <source>
        <dbReference type="SAM" id="SignalP"/>
    </source>
</evidence>
<keyword evidence="11" id="KW-1185">Reference proteome</keyword>
<dbReference type="AlphaFoldDB" id="W1PVA0"/>
<dbReference type="SUPFAM" id="SSF50965">
    <property type="entry name" value="Galactose oxidase, central domain"/>
    <property type="match status" value="1"/>
</dbReference>
<dbReference type="Proteomes" id="UP000017836">
    <property type="component" value="Unassembled WGS sequence"/>
</dbReference>
<dbReference type="InterPro" id="IPR009880">
    <property type="entry name" value="Glyoxal_oxidase_N"/>
</dbReference>
<dbReference type="Gene3D" id="2.130.10.80">
    <property type="entry name" value="Galactose oxidase/kelch, beta-propeller"/>
    <property type="match status" value="1"/>
</dbReference>
<dbReference type="eggNOG" id="ENOG502QPS4">
    <property type="taxonomic scope" value="Eukaryota"/>
</dbReference>
<dbReference type="InterPro" id="IPR014756">
    <property type="entry name" value="Ig_E-set"/>
</dbReference>
<dbReference type="GO" id="GO:0016491">
    <property type="term" value="F:oxidoreductase activity"/>
    <property type="evidence" value="ECO:0007669"/>
    <property type="project" value="UniProtKB-KW"/>
</dbReference>
<dbReference type="STRING" id="13333.W1PVA0"/>
<evidence type="ECO:0000313" key="11">
    <source>
        <dbReference type="Proteomes" id="UP000017836"/>
    </source>
</evidence>
<comment type="subcellular location">
    <subcellularLocation>
        <location evidence="1">Secreted</location>
    </subcellularLocation>
</comment>
<dbReference type="Pfam" id="PF09118">
    <property type="entry name" value="GO-like_E_set"/>
    <property type="match status" value="1"/>
</dbReference>